<reference evidence="8" key="3">
    <citation type="submission" date="2025-08" db="UniProtKB">
        <authorList>
            <consortium name="RefSeq"/>
        </authorList>
    </citation>
    <scope>IDENTIFICATION</scope>
    <source>
        <strain evidence="8">CBS 342.82</strain>
    </source>
</reference>
<feature type="region of interest" description="Disordered" evidence="5">
    <location>
        <begin position="1"/>
        <end position="116"/>
    </location>
</feature>
<evidence type="ECO:0000256" key="4">
    <source>
        <dbReference type="RuleBase" id="RU369035"/>
    </source>
</evidence>
<feature type="compositionally biased region" description="Polar residues" evidence="5">
    <location>
        <begin position="60"/>
        <end position="82"/>
    </location>
</feature>
<feature type="compositionally biased region" description="Polar residues" evidence="5">
    <location>
        <begin position="135"/>
        <end position="148"/>
    </location>
</feature>
<dbReference type="GO" id="GO:0005737">
    <property type="term" value="C:cytoplasm"/>
    <property type="evidence" value="ECO:0007669"/>
    <property type="project" value="UniProtKB-SubCell"/>
</dbReference>
<feature type="compositionally biased region" description="Low complexity" evidence="5">
    <location>
        <begin position="149"/>
        <end position="160"/>
    </location>
</feature>
<dbReference type="Pfam" id="PF05843">
    <property type="entry name" value="Suf"/>
    <property type="match status" value="1"/>
</dbReference>
<reference evidence="8" key="2">
    <citation type="submission" date="2020-04" db="EMBL/GenBank/DDBJ databases">
        <authorList>
            <consortium name="NCBI Genome Project"/>
        </authorList>
    </citation>
    <scope>NUCLEOTIDE SEQUENCE</scope>
    <source>
        <strain evidence="8">CBS 342.82</strain>
    </source>
</reference>
<dbReference type="GO" id="GO:0180010">
    <property type="term" value="P:co-transcriptional mRNA 3'-end processing, cleavage and polyadenylation pathway"/>
    <property type="evidence" value="ECO:0007669"/>
    <property type="project" value="UniProtKB-UniRule"/>
</dbReference>
<evidence type="ECO:0000259" key="6">
    <source>
        <dbReference type="Pfam" id="PF05843"/>
    </source>
</evidence>
<reference evidence="8" key="1">
    <citation type="submission" date="2020-01" db="EMBL/GenBank/DDBJ databases">
        <authorList>
            <consortium name="DOE Joint Genome Institute"/>
            <person name="Haridas S."/>
            <person name="Albert R."/>
            <person name="Binder M."/>
            <person name="Bloem J."/>
            <person name="Labutti K."/>
            <person name="Salamov A."/>
            <person name="Andreopoulos B."/>
            <person name="Baker S.E."/>
            <person name="Barry K."/>
            <person name="Bills G."/>
            <person name="Bluhm B.H."/>
            <person name="Cannon C."/>
            <person name="Castanera R."/>
            <person name="Culley D.E."/>
            <person name="Daum C."/>
            <person name="Ezra D."/>
            <person name="Gonzalez J.B."/>
            <person name="Henrissat B."/>
            <person name="Kuo A."/>
            <person name="Liang C."/>
            <person name="Lipzen A."/>
            <person name="Lutzoni F."/>
            <person name="Magnuson J."/>
            <person name="Mondo S."/>
            <person name="Nolan M."/>
            <person name="Ohm R."/>
            <person name="Pangilinan J."/>
            <person name="Park H.-J."/>
            <person name="Ramirez L."/>
            <person name="Alfaro M."/>
            <person name="Sun H."/>
            <person name="Tritt A."/>
            <person name="Yoshinaga Y."/>
            <person name="Zwiers L.-H."/>
            <person name="Turgeon B.G."/>
            <person name="Goodwin S.B."/>
            <person name="Spatafora J.W."/>
            <person name="Crous P.W."/>
            <person name="Grigoriev I.V."/>
        </authorList>
    </citation>
    <scope>NUCLEOTIDE SEQUENCE</scope>
    <source>
        <strain evidence="8">CBS 342.82</strain>
    </source>
</reference>
<dbReference type="InterPro" id="IPR011990">
    <property type="entry name" value="TPR-like_helical_dom_sf"/>
</dbReference>
<feature type="compositionally biased region" description="Acidic residues" evidence="5">
    <location>
        <begin position="92"/>
        <end position="102"/>
    </location>
</feature>
<accession>A0A6J3MAC0</accession>
<keyword evidence="4" id="KW-0963">Cytoplasm</keyword>
<keyword evidence="2" id="KW-0677">Repeat</keyword>
<feature type="compositionally biased region" description="Acidic residues" evidence="5">
    <location>
        <begin position="15"/>
        <end position="46"/>
    </location>
</feature>
<feature type="region of interest" description="Disordered" evidence="5">
    <location>
        <begin position="888"/>
        <end position="909"/>
    </location>
</feature>
<keyword evidence="3 4" id="KW-0539">Nucleus</keyword>
<organism evidence="8">
    <name type="scientific">Dissoconium aciculare CBS 342.82</name>
    <dbReference type="NCBI Taxonomy" id="1314786"/>
    <lineage>
        <taxon>Eukaryota</taxon>
        <taxon>Fungi</taxon>
        <taxon>Dikarya</taxon>
        <taxon>Ascomycota</taxon>
        <taxon>Pezizomycotina</taxon>
        <taxon>Dothideomycetes</taxon>
        <taxon>Dothideomycetidae</taxon>
        <taxon>Mycosphaerellales</taxon>
        <taxon>Dissoconiaceae</taxon>
        <taxon>Dissoconium</taxon>
    </lineage>
</organism>
<keyword evidence="4" id="KW-0507">mRNA processing</keyword>
<comment type="function">
    <text evidence="1 4">Component of the cleavage factor IA (CFIA) complex, which is involved in the endonucleolytic cleavage during polyadenylation-dependent pre-mRNA 3'-end formation.</text>
</comment>
<evidence type="ECO:0000313" key="7">
    <source>
        <dbReference type="Proteomes" id="UP000504637"/>
    </source>
</evidence>
<evidence type="ECO:0000256" key="1">
    <source>
        <dbReference type="ARBA" id="ARBA00002863"/>
    </source>
</evidence>
<gene>
    <name evidence="8" type="ORF">K489DRAFT_313727</name>
</gene>
<sequence>MAEEYDPLDPPTYDAADESYDPDDYDNAEEPGDVPEEDARDDESDYDPSSFDVGDRDQQAETATPQVAQTLVNPETTTQPSKIKTKAGFIVDESDDERDDENGASSAQLNEAASGRTDLGVTSLAGAQDISLHSAPQETVASSKSINGSTTVPVSTSASPVPTPSLQSSVPTQGKPTTPLPPTTQTLQPTAPTLSTAASTITAPAQAPTSLPARLPHDKVGQLEDRIKDDPKGDATAWTSLIDHYREKGQHDFARNVYERFFKVFPYAVSTWIKYIEMERELDETNNIVAILNDCLTKVPNVHLWQLYLDHVRRALPLMNDTDGRNRGQIAGAFEATLDNVGIDPDSGSLWREYIDFLKDGPGTIGGTSWQDLQKVDVLRKAYQRAFKIPHSEFVKMWKEYESFERTVGPQMVRKHIAEQSPHYMQARTAKTRLDQICEGLDRSSMPRLPPIHGCAGEDEFGDQVDRWRAWVGWEKNEDPLVFRGTEDEAYQKRVLYAYRQATMFLCFYPDIWFEAATWCFAQGGEKMTSEGEGFLDRGISANPESVLLALMKADRVESSLETGNTDDVLIRNGEKLDIPFEGVHTALYALRTRMQDRDKRLIAHIQDHFASLPPNEDAIQEQDEEDAAHGTKLTGHEAAMKVQVEAVRHASSVQMDKLKRTISSVWVAKMQAFRRVQGQGKPSKKGEAASNTVKGFRGVFSDSRPRGMLSSDVYIASALMEWNCYRDPSAIKIFERGMKLFPSDETFVLEYIKHLIAGGDLTNARVVFESTVKKIADAPDMALEQKRQKSRRLLGYMHEHESKYGDLAQIHKVEKRMRELYPEEPDISHFSHRYALPDFDAIDIQLIISPTQALPRPMHPQPIVQSAPPNNNNAEVSTSIEAPEILLGPNGPYVASPKRPLEDSDNEAPQRKFLRAESPLKGAAGIRIQNNKASAHAASNSIGGNSNSGFATKTFIPQSSAPAPLPPRIEALLQMLPNASSYNQVRLDPAKLVAFLPSVYVDYNKAMATRP</sequence>
<evidence type="ECO:0000256" key="3">
    <source>
        <dbReference type="ARBA" id="ARBA00023242"/>
    </source>
</evidence>
<dbReference type="InterPro" id="IPR045243">
    <property type="entry name" value="Rna14-like"/>
</dbReference>
<dbReference type="Proteomes" id="UP000504637">
    <property type="component" value="Unplaced"/>
</dbReference>
<dbReference type="SMART" id="SM00386">
    <property type="entry name" value="HAT"/>
    <property type="match status" value="5"/>
</dbReference>
<dbReference type="GO" id="GO:0003729">
    <property type="term" value="F:mRNA binding"/>
    <property type="evidence" value="ECO:0007669"/>
    <property type="project" value="TreeGrafter"/>
</dbReference>
<name>A0A6J3MAC0_9PEZI</name>
<protein>
    <recommendedName>
        <fullName evidence="4">mRNA 3'-end-processing protein RNA14</fullName>
    </recommendedName>
</protein>
<feature type="compositionally biased region" description="Polar residues" evidence="5">
    <location>
        <begin position="166"/>
        <end position="175"/>
    </location>
</feature>
<proteinExistence type="predicted"/>
<dbReference type="OrthoDB" id="26282at2759"/>
<evidence type="ECO:0000256" key="5">
    <source>
        <dbReference type="SAM" id="MobiDB-lite"/>
    </source>
</evidence>
<evidence type="ECO:0000256" key="2">
    <source>
        <dbReference type="ARBA" id="ARBA00022737"/>
    </source>
</evidence>
<dbReference type="RefSeq" id="XP_033461834.1">
    <property type="nucleotide sequence ID" value="XM_033600962.1"/>
</dbReference>
<dbReference type="PANTHER" id="PTHR19980">
    <property type="entry name" value="RNA CLEAVAGE STIMULATION FACTOR"/>
    <property type="match status" value="1"/>
</dbReference>
<dbReference type="SUPFAM" id="SSF48452">
    <property type="entry name" value="TPR-like"/>
    <property type="match status" value="2"/>
</dbReference>
<feature type="compositionally biased region" description="Low complexity" evidence="5">
    <location>
        <begin position="183"/>
        <end position="210"/>
    </location>
</feature>
<keyword evidence="7" id="KW-1185">Reference proteome</keyword>
<dbReference type="InterPro" id="IPR003107">
    <property type="entry name" value="HAT"/>
</dbReference>
<feature type="region of interest" description="Disordered" evidence="5">
    <location>
        <begin position="135"/>
        <end position="217"/>
    </location>
</feature>
<dbReference type="Gene3D" id="1.25.40.1040">
    <property type="match status" value="2"/>
</dbReference>
<dbReference type="InterPro" id="IPR008847">
    <property type="entry name" value="Suf"/>
</dbReference>
<evidence type="ECO:0000313" key="8">
    <source>
        <dbReference type="RefSeq" id="XP_033461834.1"/>
    </source>
</evidence>
<dbReference type="GeneID" id="54358762"/>
<comment type="subcellular location">
    <subcellularLocation>
        <location evidence="4">Nucleus</location>
    </subcellularLocation>
    <subcellularLocation>
        <location evidence="4">Cytoplasm</location>
    </subcellularLocation>
    <text evidence="4">Nucleus and/or cytoplasm.</text>
</comment>
<dbReference type="AlphaFoldDB" id="A0A6J3MAC0"/>
<feature type="domain" description="Suppressor of forked" evidence="6">
    <location>
        <begin position="218"/>
        <end position="844"/>
    </location>
</feature>
<dbReference type="GO" id="GO:0005634">
    <property type="term" value="C:nucleus"/>
    <property type="evidence" value="ECO:0007669"/>
    <property type="project" value="UniProtKB-SubCell"/>
</dbReference>
<dbReference type="PANTHER" id="PTHR19980:SF0">
    <property type="entry name" value="CLEAVAGE STIMULATION FACTOR SUBUNIT 3"/>
    <property type="match status" value="1"/>
</dbReference>